<dbReference type="InterPro" id="IPR029154">
    <property type="entry name" value="HIBADH-like_NADP-bd"/>
</dbReference>
<evidence type="ECO:0000256" key="2">
    <source>
        <dbReference type="ARBA" id="ARBA00006013"/>
    </source>
</evidence>
<accession>A0A177ESV1</accession>
<dbReference type="FunFam" id="1.10.1040.10:FF:000006">
    <property type="entry name" value="3-hydroxyisobutyrate dehydrogenase"/>
    <property type="match status" value="1"/>
</dbReference>
<dbReference type="InterPro" id="IPR006115">
    <property type="entry name" value="6PGDH_NADP-bd"/>
</dbReference>
<evidence type="ECO:0000313" key="12">
    <source>
        <dbReference type="Proteomes" id="UP000077002"/>
    </source>
</evidence>
<evidence type="ECO:0000256" key="6">
    <source>
        <dbReference type="ARBA" id="ARBA00023027"/>
    </source>
</evidence>
<evidence type="ECO:0000259" key="10">
    <source>
        <dbReference type="Pfam" id="PF14833"/>
    </source>
</evidence>
<evidence type="ECO:0000256" key="5">
    <source>
        <dbReference type="ARBA" id="ARBA00023002"/>
    </source>
</evidence>
<sequence length="322" mass="33856">MGLTDFQRVGLIGLGAMGYPMAQNLARNLPVETKLVVFDISSPAVEKIAGEFPEKVERGNSAREVFSRSDAVITMLPEGHHVRSVYTGPDVHLDSECLEGKILIDSSTIDVDSSLAVRDYLKGVAPTASFYAAPVSGGVYGASAGTLAFYVGITDSDGNFETVKELLCCMGDKDKIIPCGYPASGLVAKICNNYLSGVMNIAACEAMHLGVSAGLDPKVLHRVICAGAARNGIIERSQPVPGIVPTAPSTRGYSPGFKASLMAKDVALAVKLGETSKANLVLGSTALSTYQSVLPESGDLDFTVLYRHIVRGASHQQETNGS</sequence>
<evidence type="ECO:0000256" key="8">
    <source>
        <dbReference type="PIRSR" id="PIRSR000103-1"/>
    </source>
</evidence>
<reference evidence="11 12" key="1">
    <citation type="submission" date="2016-03" db="EMBL/GenBank/DDBJ databases">
        <title>Draft genome sequence of the Fonsecaea monophora CBS 269.37.</title>
        <authorList>
            <person name="Bombassaro A."/>
            <person name="Vinicius W.A."/>
            <person name="De Hoog S."/>
            <person name="Sun J."/>
            <person name="Souza E.M."/>
            <person name="Raittz R.T."/>
            <person name="Costa F."/>
            <person name="Leao A.C."/>
            <person name="Tadra-Sfeir M.Z."/>
            <person name="Baura V."/>
            <person name="Balsanelli E."/>
            <person name="Pedrosa F.O."/>
            <person name="Moreno L.F."/>
            <person name="Steffens M.B."/>
            <person name="Xi L."/>
            <person name="Bocca A.L."/>
            <person name="Felipe M.S."/>
            <person name="Teixeira M."/>
            <person name="Telles Filho F.Q."/>
            <person name="Azevedo C.M."/>
            <person name="Gomes R."/>
            <person name="Vicente V.A."/>
        </authorList>
    </citation>
    <scope>NUCLEOTIDE SEQUENCE [LARGE SCALE GENOMIC DNA]</scope>
    <source>
        <strain evidence="11 12">CBS 269.37</strain>
    </source>
</reference>
<dbReference type="Pfam" id="PF14833">
    <property type="entry name" value="NAD_binding_11"/>
    <property type="match status" value="1"/>
</dbReference>
<dbReference type="GeneID" id="34606441"/>
<dbReference type="Gene3D" id="3.40.50.720">
    <property type="entry name" value="NAD(P)-binding Rossmann-like Domain"/>
    <property type="match status" value="1"/>
</dbReference>
<dbReference type="InterPro" id="IPR002204">
    <property type="entry name" value="3-OH-isobutyrate_DH-rel_CS"/>
</dbReference>
<dbReference type="InterPro" id="IPR015815">
    <property type="entry name" value="HIBADH-related"/>
</dbReference>
<dbReference type="PANTHER" id="PTHR22981">
    <property type="entry name" value="3-HYDROXYISOBUTYRATE DEHYDROGENASE-RELATED"/>
    <property type="match status" value="1"/>
</dbReference>
<protein>
    <recommendedName>
        <fullName evidence="3">3-hydroxyisobutyrate dehydrogenase</fullName>
        <ecNumber evidence="3">1.1.1.31</ecNumber>
    </recommendedName>
</protein>
<dbReference type="GO" id="GO:0005739">
    <property type="term" value="C:mitochondrion"/>
    <property type="evidence" value="ECO:0007669"/>
    <property type="project" value="TreeGrafter"/>
</dbReference>
<keyword evidence="6" id="KW-0520">NAD</keyword>
<gene>
    <name evidence="11" type="ORF">AYO21_11343</name>
</gene>
<dbReference type="OrthoDB" id="21615at2759"/>
<evidence type="ECO:0000256" key="7">
    <source>
        <dbReference type="ARBA" id="ARBA00049197"/>
    </source>
</evidence>
<comment type="catalytic activity">
    <reaction evidence="7">
        <text>3-hydroxy-2-methylpropanoate + NAD(+) = 2-methyl-3-oxopropanoate + NADH + H(+)</text>
        <dbReference type="Rhea" id="RHEA:17681"/>
        <dbReference type="ChEBI" id="CHEBI:11805"/>
        <dbReference type="ChEBI" id="CHEBI:15378"/>
        <dbReference type="ChEBI" id="CHEBI:57540"/>
        <dbReference type="ChEBI" id="CHEBI:57700"/>
        <dbReference type="ChEBI" id="CHEBI:57945"/>
        <dbReference type="EC" id="1.1.1.31"/>
    </reaction>
</comment>
<dbReference type="Pfam" id="PF03446">
    <property type="entry name" value="NAD_binding_2"/>
    <property type="match status" value="1"/>
</dbReference>
<dbReference type="EMBL" id="LVKK01000154">
    <property type="protein sequence ID" value="OAG34521.1"/>
    <property type="molecule type" value="Genomic_DNA"/>
</dbReference>
<feature type="active site" evidence="8">
    <location>
        <position position="189"/>
    </location>
</feature>
<evidence type="ECO:0000256" key="1">
    <source>
        <dbReference type="ARBA" id="ARBA00005109"/>
    </source>
</evidence>
<proteinExistence type="inferred from homology"/>
<dbReference type="SUPFAM" id="SSF51735">
    <property type="entry name" value="NAD(P)-binding Rossmann-fold domains"/>
    <property type="match status" value="1"/>
</dbReference>
<evidence type="ECO:0000256" key="3">
    <source>
        <dbReference type="ARBA" id="ARBA00012991"/>
    </source>
</evidence>
<dbReference type="Gene3D" id="1.10.1040.10">
    <property type="entry name" value="N-(1-d-carboxylethyl)-l-norvaline Dehydrogenase, domain 2"/>
    <property type="match status" value="1"/>
</dbReference>
<dbReference type="PIRSF" id="PIRSF000103">
    <property type="entry name" value="HIBADH"/>
    <property type="match status" value="1"/>
</dbReference>
<dbReference type="GO" id="GO:0050661">
    <property type="term" value="F:NADP binding"/>
    <property type="evidence" value="ECO:0007669"/>
    <property type="project" value="InterPro"/>
</dbReference>
<keyword evidence="4" id="KW-0101">Branched-chain amino acid catabolism</keyword>
<comment type="caution">
    <text evidence="11">The sequence shown here is derived from an EMBL/GenBank/DDBJ whole genome shotgun (WGS) entry which is preliminary data.</text>
</comment>
<evidence type="ECO:0000313" key="11">
    <source>
        <dbReference type="EMBL" id="OAG34521.1"/>
    </source>
</evidence>
<dbReference type="SUPFAM" id="SSF48179">
    <property type="entry name" value="6-phosphogluconate dehydrogenase C-terminal domain-like"/>
    <property type="match status" value="1"/>
</dbReference>
<dbReference type="InterPro" id="IPR008927">
    <property type="entry name" value="6-PGluconate_DH-like_C_sf"/>
</dbReference>
<keyword evidence="12" id="KW-1185">Reference proteome</keyword>
<dbReference type="GO" id="GO:0006574">
    <property type="term" value="P:L-valine catabolic process"/>
    <property type="evidence" value="ECO:0007669"/>
    <property type="project" value="TreeGrafter"/>
</dbReference>
<dbReference type="GO" id="GO:0008442">
    <property type="term" value="F:3-hydroxyisobutyrate dehydrogenase activity"/>
    <property type="evidence" value="ECO:0007669"/>
    <property type="project" value="UniProtKB-EC"/>
</dbReference>
<evidence type="ECO:0000259" key="9">
    <source>
        <dbReference type="Pfam" id="PF03446"/>
    </source>
</evidence>
<comment type="pathway">
    <text evidence="1">Amino-acid degradation; L-valine degradation.</text>
</comment>
<comment type="similarity">
    <text evidence="2">Belongs to the HIBADH-related family. 3-hydroxyisobutyrate dehydrogenase subfamily.</text>
</comment>
<dbReference type="Proteomes" id="UP000077002">
    <property type="component" value="Unassembled WGS sequence"/>
</dbReference>
<name>A0A177ESV1_9EURO</name>
<dbReference type="InterPro" id="IPR013328">
    <property type="entry name" value="6PGD_dom2"/>
</dbReference>
<dbReference type="PANTHER" id="PTHR22981:SF81">
    <property type="entry name" value="DEHYDROGENASE, PUTATIVE-RELATED"/>
    <property type="match status" value="1"/>
</dbReference>
<dbReference type="PROSITE" id="PS00895">
    <property type="entry name" value="3_HYDROXYISOBUT_DH"/>
    <property type="match status" value="1"/>
</dbReference>
<feature type="domain" description="3-hydroxyisobutyrate dehydrogenase-like NAD-binding" evidence="10">
    <location>
        <begin position="184"/>
        <end position="308"/>
    </location>
</feature>
<dbReference type="RefSeq" id="XP_022506473.1">
    <property type="nucleotide sequence ID" value="XM_022661239.1"/>
</dbReference>
<dbReference type="GO" id="GO:0051287">
    <property type="term" value="F:NAD binding"/>
    <property type="evidence" value="ECO:0007669"/>
    <property type="project" value="InterPro"/>
</dbReference>
<keyword evidence="5" id="KW-0560">Oxidoreductase</keyword>
<dbReference type="AlphaFoldDB" id="A0A177ESV1"/>
<dbReference type="InterPro" id="IPR036291">
    <property type="entry name" value="NAD(P)-bd_dom_sf"/>
</dbReference>
<evidence type="ECO:0000256" key="4">
    <source>
        <dbReference type="ARBA" id="ARBA00022456"/>
    </source>
</evidence>
<dbReference type="EC" id="1.1.1.31" evidence="3"/>
<feature type="domain" description="6-phosphogluconate dehydrogenase NADP-binding" evidence="9">
    <location>
        <begin position="8"/>
        <end position="172"/>
    </location>
</feature>
<organism evidence="11 12">
    <name type="scientific">Fonsecaea monophora</name>
    <dbReference type="NCBI Taxonomy" id="254056"/>
    <lineage>
        <taxon>Eukaryota</taxon>
        <taxon>Fungi</taxon>
        <taxon>Dikarya</taxon>
        <taxon>Ascomycota</taxon>
        <taxon>Pezizomycotina</taxon>
        <taxon>Eurotiomycetes</taxon>
        <taxon>Chaetothyriomycetidae</taxon>
        <taxon>Chaetothyriales</taxon>
        <taxon>Herpotrichiellaceae</taxon>
        <taxon>Fonsecaea</taxon>
    </lineage>
</organism>